<dbReference type="GO" id="GO:0016020">
    <property type="term" value="C:membrane"/>
    <property type="evidence" value="ECO:0007669"/>
    <property type="project" value="UniProtKB-SubCell"/>
</dbReference>
<dbReference type="Proteomes" id="UP001310594">
    <property type="component" value="Unassembled WGS sequence"/>
</dbReference>
<dbReference type="EMBL" id="JAVRQU010000015">
    <property type="protein sequence ID" value="KAK5694903.1"/>
    <property type="molecule type" value="Genomic_DNA"/>
</dbReference>
<evidence type="ECO:0000313" key="8">
    <source>
        <dbReference type="Proteomes" id="UP001310594"/>
    </source>
</evidence>
<evidence type="ECO:0000256" key="1">
    <source>
        <dbReference type="ARBA" id="ARBA00004141"/>
    </source>
</evidence>
<proteinExistence type="predicted"/>
<feature type="transmembrane region" description="Helical" evidence="6">
    <location>
        <begin position="92"/>
        <end position="113"/>
    </location>
</feature>
<evidence type="ECO:0000256" key="5">
    <source>
        <dbReference type="ARBA" id="ARBA00023136"/>
    </source>
</evidence>
<evidence type="ECO:0000313" key="7">
    <source>
        <dbReference type="EMBL" id="KAK5694903.1"/>
    </source>
</evidence>
<dbReference type="GO" id="GO:0022857">
    <property type="term" value="F:transmembrane transporter activity"/>
    <property type="evidence" value="ECO:0007669"/>
    <property type="project" value="TreeGrafter"/>
</dbReference>
<accession>A0AAN7VWU5</accession>
<dbReference type="PANTHER" id="PTHR43791">
    <property type="entry name" value="PERMEASE-RELATED"/>
    <property type="match status" value="1"/>
</dbReference>
<dbReference type="PANTHER" id="PTHR43791:SF36">
    <property type="entry name" value="TRANSPORTER, PUTATIVE (AFU_ORTHOLOGUE AFUA_6G08340)-RELATED"/>
    <property type="match status" value="1"/>
</dbReference>
<keyword evidence="4 6" id="KW-1133">Transmembrane helix</keyword>
<keyword evidence="5 6" id="KW-0472">Membrane</keyword>
<evidence type="ECO:0000256" key="6">
    <source>
        <dbReference type="SAM" id="Phobius"/>
    </source>
</evidence>
<keyword evidence="2" id="KW-0813">Transport</keyword>
<dbReference type="SUPFAM" id="SSF103473">
    <property type="entry name" value="MFS general substrate transporter"/>
    <property type="match status" value="1"/>
</dbReference>
<dbReference type="AlphaFoldDB" id="A0AAN7VWU5"/>
<feature type="transmembrane region" description="Helical" evidence="6">
    <location>
        <begin position="51"/>
        <end position="68"/>
    </location>
</feature>
<gene>
    <name evidence="7" type="ORF">LTR97_009494</name>
</gene>
<reference evidence="7" key="1">
    <citation type="submission" date="2023-08" db="EMBL/GenBank/DDBJ databases">
        <title>Black Yeasts Isolated from many extreme environments.</title>
        <authorList>
            <person name="Coleine C."/>
            <person name="Stajich J.E."/>
            <person name="Selbmann L."/>
        </authorList>
    </citation>
    <scope>NUCLEOTIDE SEQUENCE</scope>
    <source>
        <strain evidence="7">CCFEE 5810</strain>
    </source>
</reference>
<protein>
    <recommendedName>
        <fullName evidence="9">Major facilitator superfamily (MFS) profile domain-containing protein</fullName>
    </recommendedName>
</protein>
<keyword evidence="3 6" id="KW-0812">Transmembrane</keyword>
<comment type="caution">
    <text evidence="7">The sequence shown here is derived from an EMBL/GenBank/DDBJ whole genome shotgun (WGS) entry which is preliminary data.</text>
</comment>
<evidence type="ECO:0000256" key="3">
    <source>
        <dbReference type="ARBA" id="ARBA00022692"/>
    </source>
</evidence>
<dbReference type="InterPro" id="IPR036259">
    <property type="entry name" value="MFS_trans_sf"/>
</dbReference>
<name>A0AAN7VWU5_9PEZI</name>
<comment type="subcellular location">
    <subcellularLocation>
        <location evidence="1">Membrane</location>
        <topology evidence="1">Multi-pass membrane protein</topology>
    </subcellularLocation>
</comment>
<evidence type="ECO:0008006" key="9">
    <source>
        <dbReference type="Google" id="ProtNLM"/>
    </source>
</evidence>
<organism evidence="7 8">
    <name type="scientific">Elasticomyces elasticus</name>
    <dbReference type="NCBI Taxonomy" id="574655"/>
    <lineage>
        <taxon>Eukaryota</taxon>
        <taxon>Fungi</taxon>
        <taxon>Dikarya</taxon>
        <taxon>Ascomycota</taxon>
        <taxon>Pezizomycotina</taxon>
        <taxon>Dothideomycetes</taxon>
        <taxon>Dothideomycetidae</taxon>
        <taxon>Mycosphaerellales</taxon>
        <taxon>Teratosphaeriaceae</taxon>
        <taxon>Elasticomyces</taxon>
    </lineage>
</organism>
<sequence length="116" mass="13186">MADVKPADTMRLEEVAAQEDGRHKSSDAIIAYRQYSPQQRDAIEKRLVRKLDTRIMPVIVLIYILNYLDRNSIAQARLYGLQKDTNTTGAKWNTAIAILSVGYVGMFAPKLVWKDC</sequence>
<evidence type="ECO:0000256" key="4">
    <source>
        <dbReference type="ARBA" id="ARBA00022989"/>
    </source>
</evidence>
<evidence type="ECO:0000256" key="2">
    <source>
        <dbReference type="ARBA" id="ARBA00022448"/>
    </source>
</evidence>